<sequence length="279" mass="30968">MIETEFDIEGLNLAALDNQGAGKLVVGLHGYLDNAESLRLLAPYLQSHRFVAIDLAGHGRSSHRAQGAHYNQVDYLQDLYALIESQGWDEVILLGHSLGGILASLFAALFPEKVAGVISIDACGPLTESEETTATQMRESIVSRHTKSRNKLRLVELEDAVTARCKISDIPEEHARSILSRNLTQDAGGHCFWSSDPKLRTKSTLRLTEKQAESLMRAIVCPILFIGASNSFKNLETVFPNRKGWFLNAQYEQLLGGHHIHMENTDDVGVLIRHFVEQL</sequence>
<dbReference type="GO" id="GO:0016020">
    <property type="term" value="C:membrane"/>
    <property type="evidence" value="ECO:0007669"/>
    <property type="project" value="TreeGrafter"/>
</dbReference>
<dbReference type="GO" id="GO:0016787">
    <property type="term" value="F:hydrolase activity"/>
    <property type="evidence" value="ECO:0007669"/>
    <property type="project" value="UniProtKB-KW"/>
</dbReference>
<dbReference type="SUPFAM" id="SSF53474">
    <property type="entry name" value="alpha/beta-Hydrolases"/>
    <property type="match status" value="1"/>
</dbReference>
<comment type="similarity">
    <text evidence="1">Belongs to the AB hydrolase superfamily.</text>
</comment>
<dbReference type="RefSeq" id="WP_039222789.1">
    <property type="nucleotide sequence ID" value="NZ_JWLW01000065.1"/>
</dbReference>
<reference evidence="4 5" key="1">
    <citation type="submission" date="2014-12" db="EMBL/GenBank/DDBJ databases">
        <title>Genome sequencing of Alteromonas marina AD001.</title>
        <authorList>
            <person name="Adrian T.G.S."/>
            <person name="Chan K.G."/>
        </authorList>
    </citation>
    <scope>NUCLEOTIDE SEQUENCE [LARGE SCALE GENOMIC DNA]</scope>
    <source>
        <strain evidence="4 5">AD001</strain>
    </source>
</reference>
<organism evidence="4 5">
    <name type="scientific">Alteromonas marina</name>
    <dbReference type="NCBI Taxonomy" id="203795"/>
    <lineage>
        <taxon>Bacteria</taxon>
        <taxon>Pseudomonadati</taxon>
        <taxon>Pseudomonadota</taxon>
        <taxon>Gammaproteobacteria</taxon>
        <taxon>Alteromonadales</taxon>
        <taxon>Alteromonadaceae</taxon>
        <taxon>Alteromonas/Salinimonas group</taxon>
        <taxon>Alteromonas</taxon>
    </lineage>
</organism>
<dbReference type="Gene3D" id="3.40.50.1820">
    <property type="entry name" value="alpha/beta hydrolase"/>
    <property type="match status" value="1"/>
</dbReference>
<protein>
    <submittedName>
        <fullName evidence="4">Alpha/beta hydrolase</fullName>
    </submittedName>
</protein>
<dbReference type="InterPro" id="IPR050266">
    <property type="entry name" value="AB_hydrolase_sf"/>
</dbReference>
<dbReference type="AlphaFoldDB" id="A0A0B3XLB6"/>
<keyword evidence="5" id="KW-1185">Reference proteome</keyword>
<proteinExistence type="inferred from homology"/>
<dbReference type="PANTHER" id="PTHR43798">
    <property type="entry name" value="MONOACYLGLYCEROL LIPASE"/>
    <property type="match status" value="1"/>
</dbReference>
<evidence type="ECO:0000256" key="2">
    <source>
        <dbReference type="ARBA" id="ARBA00022801"/>
    </source>
</evidence>
<accession>A0A0B3XLB6</accession>
<evidence type="ECO:0000313" key="4">
    <source>
        <dbReference type="EMBL" id="KHT44981.1"/>
    </source>
</evidence>
<dbReference type="OrthoDB" id="149912at2"/>
<dbReference type="InterPro" id="IPR000073">
    <property type="entry name" value="AB_hydrolase_1"/>
</dbReference>
<dbReference type="PRINTS" id="PR00111">
    <property type="entry name" value="ABHYDROLASE"/>
</dbReference>
<dbReference type="EMBL" id="JWLW01000065">
    <property type="protein sequence ID" value="KHT44981.1"/>
    <property type="molecule type" value="Genomic_DNA"/>
</dbReference>
<dbReference type="PANTHER" id="PTHR43798:SF14">
    <property type="entry name" value="SERINE HYDROLASE-LIKE PROTEIN DDB_G0286239"/>
    <property type="match status" value="1"/>
</dbReference>
<dbReference type="InterPro" id="IPR029058">
    <property type="entry name" value="AB_hydrolase_fold"/>
</dbReference>
<dbReference type="Proteomes" id="UP000031197">
    <property type="component" value="Unassembled WGS sequence"/>
</dbReference>
<evidence type="ECO:0000259" key="3">
    <source>
        <dbReference type="Pfam" id="PF00561"/>
    </source>
</evidence>
<evidence type="ECO:0000313" key="5">
    <source>
        <dbReference type="Proteomes" id="UP000031197"/>
    </source>
</evidence>
<comment type="caution">
    <text evidence="4">The sequence shown here is derived from an EMBL/GenBank/DDBJ whole genome shotgun (WGS) entry which is preliminary data.</text>
</comment>
<name>A0A0B3XLB6_9ALTE</name>
<dbReference type="Pfam" id="PF00561">
    <property type="entry name" value="Abhydrolase_1"/>
    <property type="match status" value="1"/>
</dbReference>
<feature type="domain" description="AB hydrolase-1" evidence="3">
    <location>
        <begin position="24"/>
        <end position="131"/>
    </location>
</feature>
<gene>
    <name evidence="4" type="ORF">RJ41_15520</name>
</gene>
<keyword evidence="2 4" id="KW-0378">Hydrolase</keyword>
<evidence type="ECO:0000256" key="1">
    <source>
        <dbReference type="ARBA" id="ARBA00008645"/>
    </source>
</evidence>